<comment type="caution">
    <text evidence="2">The sequence shown here is derived from an EMBL/GenBank/DDBJ whole genome shotgun (WGS) entry which is preliminary data.</text>
</comment>
<feature type="region of interest" description="Disordered" evidence="1">
    <location>
        <begin position="1"/>
        <end position="37"/>
    </location>
</feature>
<sequence length="54" mass="6347">MKLFKMTVNSKRKLDGRTKNLKCNKESKNEKPTPAKGQSFIDYYCIPKDPEKIR</sequence>
<proteinExistence type="predicted"/>
<evidence type="ECO:0000313" key="2">
    <source>
        <dbReference type="EMBL" id="MBA2864449.1"/>
    </source>
</evidence>
<evidence type="ECO:0000313" key="3">
    <source>
        <dbReference type="Proteomes" id="UP000567099"/>
    </source>
</evidence>
<reference evidence="2 3" key="1">
    <citation type="submission" date="2020-07" db="EMBL/GenBank/DDBJ databases">
        <title>Genomic Encyclopedia of Type Strains, Phase IV (KMG-V): Genome sequencing to study the core and pangenomes of soil and plant-associated prokaryotes.</title>
        <authorList>
            <person name="Whitman W."/>
        </authorList>
    </citation>
    <scope>NUCLEOTIDE SEQUENCE [LARGE SCALE GENOMIC DNA]</scope>
    <source>
        <strain evidence="2 3">C13</strain>
    </source>
</reference>
<dbReference type="EMBL" id="JACDUO010000002">
    <property type="protein sequence ID" value="MBA2864449.1"/>
    <property type="molecule type" value="Genomic_DNA"/>
</dbReference>
<name>A0A7J9PSH4_METMI</name>
<protein>
    <submittedName>
        <fullName evidence="2">Uncharacterized protein</fullName>
    </submittedName>
</protein>
<dbReference type="RefSeq" id="WP_181505206.1">
    <property type="nucleotide sequence ID" value="NZ_JACDUO010000002.1"/>
</dbReference>
<evidence type="ECO:0000256" key="1">
    <source>
        <dbReference type="SAM" id="MobiDB-lite"/>
    </source>
</evidence>
<gene>
    <name evidence="2" type="ORF">HNP94_001471</name>
</gene>
<dbReference type="AlphaFoldDB" id="A0A7J9PSH4"/>
<organism evidence="2 3">
    <name type="scientific">Methanococcus maripaludis</name>
    <name type="common">Methanococcus deltae</name>
    <dbReference type="NCBI Taxonomy" id="39152"/>
    <lineage>
        <taxon>Archaea</taxon>
        <taxon>Methanobacteriati</taxon>
        <taxon>Methanobacteriota</taxon>
        <taxon>Methanomada group</taxon>
        <taxon>Methanococci</taxon>
        <taxon>Methanococcales</taxon>
        <taxon>Methanococcaceae</taxon>
        <taxon>Methanococcus</taxon>
    </lineage>
</organism>
<dbReference type="Proteomes" id="UP000567099">
    <property type="component" value="Unassembled WGS sequence"/>
</dbReference>
<feature type="compositionally biased region" description="Basic and acidic residues" evidence="1">
    <location>
        <begin position="12"/>
        <end position="33"/>
    </location>
</feature>
<accession>A0A7J9PSH4</accession>